<keyword evidence="3" id="KW-1185">Reference proteome</keyword>
<name>A0AAD6QQX8_9ROSI</name>
<dbReference type="PANTHER" id="PTHR31365">
    <property type="entry name" value="EXPRESSED PROTEIN"/>
    <property type="match status" value="1"/>
</dbReference>
<feature type="compositionally biased region" description="Acidic residues" evidence="1">
    <location>
        <begin position="114"/>
        <end position="130"/>
    </location>
</feature>
<dbReference type="Proteomes" id="UP001164929">
    <property type="component" value="Chromosome 6"/>
</dbReference>
<keyword evidence="2" id="KW-0436">Ligase</keyword>
<feature type="compositionally biased region" description="Basic and acidic residues" evidence="1">
    <location>
        <begin position="248"/>
        <end position="258"/>
    </location>
</feature>
<gene>
    <name evidence="2" type="ORF">NC653_017680</name>
</gene>
<feature type="compositionally biased region" description="Basic and acidic residues" evidence="1">
    <location>
        <begin position="104"/>
        <end position="113"/>
    </location>
</feature>
<feature type="compositionally biased region" description="Basic and acidic residues" evidence="1">
    <location>
        <begin position="156"/>
        <end position="169"/>
    </location>
</feature>
<feature type="region of interest" description="Disordered" evidence="1">
    <location>
        <begin position="183"/>
        <end position="296"/>
    </location>
</feature>
<organism evidence="2 3">
    <name type="scientific">Populus alba x Populus x berolinensis</name>
    <dbReference type="NCBI Taxonomy" id="444605"/>
    <lineage>
        <taxon>Eukaryota</taxon>
        <taxon>Viridiplantae</taxon>
        <taxon>Streptophyta</taxon>
        <taxon>Embryophyta</taxon>
        <taxon>Tracheophyta</taxon>
        <taxon>Spermatophyta</taxon>
        <taxon>Magnoliopsida</taxon>
        <taxon>eudicotyledons</taxon>
        <taxon>Gunneridae</taxon>
        <taxon>Pentapetalae</taxon>
        <taxon>rosids</taxon>
        <taxon>fabids</taxon>
        <taxon>Malpighiales</taxon>
        <taxon>Salicaceae</taxon>
        <taxon>Saliceae</taxon>
        <taxon>Populus</taxon>
    </lineage>
</organism>
<feature type="compositionally biased region" description="Basic residues" evidence="1">
    <location>
        <begin position="271"/>
        <end position="283"/>
    </location>
</feature>
<dbReference type="AlphaFoldDB" id="A0AAD6QQX8"/>
<feature type="compositionally biased region" description="Basic and acidic residues" evidence="1">
    <location>
        <begin position="49"/>
        <end position="59"/>
    </location>
</feature>
<feature type="region of interest" description="Disordered" evidence="1">
    <location>
        <begin position="28"/>
        <end position="169"/>
    </location>
</feature>
<protein>
    <submittedName>
        <fullName evidence="2">DNA ligase 1-like</fullName>
    </submittedName>
</protein>
<dbReference type="EMBL" id="JAQIZT010000006">
    <property type="protein sequence ID" value="KAJ6994971.1"/>
    <property type="molecule type" value="Genomic_DNA"/>
</dbReference>
<evidence type="ECO:0000256" key="1">
    <source>
        <dbReference type="SAM" id="MobiDB-lite"/>
    </source>
</evidence>
<dbReference type="GO" id="GO:0016874">
    <property type="term" value="F:ligase activity"/>
    <property type="evidence" value="ECO:0007669"/>
    <property type="project" value="UniProtKB-KW"/>
</dbReference>
<feature type="compositionally biased region" description="Basic and acidic residues" evidence="1">
    <location>
        <begin position="193"/>
        <end position="217"/>
    </location>
</feature>
<accession>A0AAD6QQX8</accession>
<evidence type="ECO:0000313" key="2">
    <source>
        <dbReference type="EMBL" id="KAJ6994971.1"/>
    </source>
</evidence>
<comment type="caution">
    <text evidence="2">The sequence shown here is derived from an EMBL/GenBank/DDBJ whole genome shotgun (WGS) entry which is preliminary data.</text>
</comment>
<sequence length="499" mass="54850">MVGGGSRRDEGSLVINSTNVFAALETLRKKKKSDKERVGSKSGKGGSKSGKEQQSKEPDPEVFWAPAKLTAKSWADVDDEDDDDYYATTAPPPSVWGSSDQQQSEEKSAHVEESESEEDILDEGDDDVEEEHDHEPEAVHPEPVVKKTPEVPLPPKETERQLSKKERKKKELAELEALLADFGVAQKDSNGQDESHDAAQEKKDGETHEEGDKKENVAGESKNAKKKKKKDKSAKEPQDQPTNSEANNRPEEVAGAEHAEEDASAVDMKERLKRMASAKKKKSGKEMDGGAKAAAQEAAARSARLAAAKKKEKNHYNQQPVRPFLGIPVIAPLNGRNRPNSVYSGRGQLSKRGFRKCICVKKHSDWVAQALRFSHFCGKDVELARNANESGVECVKESFVQSKALCGKVRLKREHLNIAKFEPEHGLDPMLDLVLAAGVFESQLAESISEGNGQLAFKKLATATLEQLMPRIEGKGEFGHAGWRLASVVRQMKASEMAM</sequence>
<reference evidence="2" key="1">
    <citation type="journal article" date="2023" name="Mol. Ecol. Resour.">
        <title>Chromosome-level genome assembly of a triploid poplar Populus alba 'Berolinensis'.</title>
        <authorList>
            <person name="Chen S."/>
            <person name="Yu Y."/>
            <person name="Wang X."/>
            <person name="Wang S."/>
            <person name="Zhang T."/>
            <person name="Zhou Y."/>
            <person name="He R."/>
            <person name="Meng N."/>
            <person name="Wang Y."/>
            <person name="Liu W."/>
            <person name="Liu Z."/>
            <person name="Liu J."/>
            <person name="Guo Q."/>
            <person name="Huang H."/>
            <person name="Sederoff R.R."/>
            <person name="Wang G."/>
            <person name="Qu G."/>
            <person name="Chen S."/>
        </authorList>
    </citation>
    <scope>NUCLEOTIDE SEQUENCE</scope>
    <source>
        <strain evidence="2">SC-2020</strain>
    </source>
</reference>
<feature type="compositionally biased region" description="Acidic residues" evidence="1">
    <location>
        <begin position="76"/>
        <end position="85"/>
    </location>
</feature>
<evidence type="ECO:0000313" key="3">
    <source>
        <dbReference type="Proteomes" id="UP001164929"/>
    </source>
</evidence>
<dbReference type="PANTHER" id="PTHR31365:SF15">
    <property type="entry name" value="EXPRESSED PROTEIN"/>
    <property type="match status" value="1"/>
</dbReference>
<feature type="compositionally biased region" description="Basic and acidic residues" evidence="1">
    <location>
        <begin position="131"/>
        <end position="149"/>
    </location>
</feature>
<proteinExistence type="predicted"/>